<organism evidence="1 2">
    <name type="scientific">Natronogracilivirga saccharolytica</name>
    <dbReference type="NCBI Taxonomy" id="2812953"/>
    <lineage>
        <taxon>Bacteria</taxon>
        <taxon>Pseudomonadati</taxon>
        <taxon>Balneolota</taxon>
        <taxon>Balneolia</taxon>
        <taxon>Balneolales</taxon>
        <taxon>Cyclonatronaceae</taxon>
        <taxon>Natronogracilivirga</taxon>
    </lineage>
</organism>
<protein>
    <submittedName>
        <fullName evidence="1">Uncharacterized protein</fullName>
    </submittedName>
</protein>
<proteinExistence type="predicted"/>
<reference evidence="1" key="1">
    <citation type="submission" date="2021-02" db="EMBL/GenBank/DDBJ databases">
        <title>Natronogracilivirga saccharolytica gen. nov. sp. nov. a new anaerobic, haloalkiliphilic carbohydrate-fermenting bacterium from soda lake and proposing of Cyclonatronumiaceae fam. nov. in the phylum Balneolaeota.</title>
        <authorList>
            <person name="Zhilina T.N."/>
            <person name="Sorokin D.Y."/>
            <person name="Zavarzina D.G."/>
            <person name="Toshchakov S.V."/>
            <person name="Kublanov I.V."/>
        </authorList>
    </citation>
    <scope>NUCLEOTIDE SEQUENCE</scope>
    <source>
        <strain evidence="1">Z-1702</strain>
    </source>
</reference>
<accession>A0A8J7RGH2</accession>
<comment type="caution">
    <text evidence="1">The sequence shown here is derived from an EMBL/GenBank/DDBJ whole genome shotgun (WGS) entry which is preliminary data.</text>
</comment>
<name>A0A8J7RGH2_9BACT</name>
<sequence length="436" mass="47695">MSLYADDVKASGANDPSVTSGLFSNSFAPSSAYSSAGTATSATSSVENEDGFQIGGALRYNIASEFYESDQVATDTYGTLDTWRINVDGQMSDLTLSFEYRFYPTFNTHFLKHGFIGYNFTDNLNMELGVNQVPFGNLAFNSHSWWFNLPYYFGLEDDHNMGIKFSYDASDDLNLMFAYYRQQDPAGPAYGMASFGGPGAGTYSYNVIPDEDGDLSSTGAPSSIQELNQFNVRAAYMVTPEIEIGASGQLQGIYNAVLDDTEYGHAIALHTDANFGLFNLKLQYINHDYAAKDDAGETLDRVQMGAYGDPYYGDGVAARGNTITAGLAYSHDVGWGPISNIQPYINYSWMTKDGELEVGGQTYDFEDTHMIVPGFMITAGGIFTYVDLAIGKNQPWLTDAFGTGLGAGHLDANGAPIPVEDLDWNMRFNINIGYYF</sequence>
<dbReference type="EMBL" id="JAFIDN010000001">
    <property type="protein sequence ID" value="MBP3191440.1"/>
    <property type="molecule type" value="Genomic_DNA"/>
</dbReference>
<dbReference type="SUPFAM" id="SSF56935">
    <property type="entry name" value="Porins"/>
    <property type="match status" value="1"/>
</dbReference>
<gene>
    <name evidence="1" type="ORF">NATSA_02070</name>
</gene>
<evidence type="ECO:0000313" key="1">
    <source>
        <dbReference type="EMBL" id="MBP3191440.1"/>
    </source>
</evidence>
<evidence type="ECO:0000313" key="2">
    <source>
        <dbReference type="Proteomes" id="UP000673975"/>
    </source>
</evidence>
<dbReference type="Proteomes" id="UP000673975">
    <property type="component" value="Unassembled WGS sequence"/>
</dbReference>
<dbReference type="AlphaFoldDB" id="A0A8J7RGH2"/>
<keyword evidence="2" id="KW-1185">Reference proteome</keyword>